<evidence type="ECO:0000313" key="4">
    <source>
        <dbReference type="EMBL" id="ADB31825.1"/>
    </source>
</evidence>
<dbReference type="PROSITE" id="PS00379">
    <property type="entry name" value="CDP_ALCOHOL_P_TRANSF"/>
    <property type="match status" value="1"/>
</dbReference>
<dbReference type="STRING" id="479435.Kfla_2760"/>
<dbReference type="GO" id="GO:0016020">
    <property type="term" value="C:membrane"/>
    <property type="evidence" value="ECO:0007669"/>
    <property type="project" value="InterPro"/>
</dbReference>
<gene>
    <name evidence="4" type="ordered locus">Kfla_2760</name>
</gene>
<keyword evidence="5" id="KW-1185">Reference proteome</keyword>
<keyword evidence="3" id="KW-0812">Transmembrane</keyword>
<dbReference type="OrthoDB" id="7390033at2"/>
<evidence type="ECO:0000256" key="1">
    <source>
        <dbReference type="ARBA" id="ARBA00022679"/>
    </source>
</evidence>
<accession>D2PZ31</accession>
<feature type="transmembrane region" description="Helical" evidence="3">
    <location>
        <begin position="183"/>
        <end position="205"/>
    </location>
</feature>
<sequence length="253" mass="27005">MTRRSYADVVAELVRAQKPSAGTPAYSRFVNRKLGRYLAAGAFLAGRTPNQVSLTSGFCSLAGIVLIATVEPSLPLALGVTALLVLGYALDSADGQLARLRGGGSPLGEWLDHMIDCVKIVLLHSAVLVSLYRFDAFGNDLVLLVPLAYLCVSAVMFFGLILIDQLRRRHGASTVNVRGDSVLKSLLIAPTDYGVLCLVFLAFGWPEMFTALYGLLLAANLLFLLAATAKWYREMAALAPAAKVATASSEVRG</sequence>
<reference evidence="4 5" key="2">
    <citation type="journal article" date="2010" name="Stand. Genomic Sci.">
        <title>Complete genome sequence of Kribbella flavida type strain (IFO 14399).</title>
        <authorList>
            <person name="Pukall R."/>
            <person name="Lapidus A."/>
            <person name="Glavina Del Rio T."/>
            <person name="Copeland A."/>
            <person name="Tice H."/>
            <person name="Cheng J.-F."/>
            <person name="Lucas S."/>
            <person name="Chen F."/>
            <person name="Nolan M."/>
            <person name="LaButti K."/>
            <person name="Pati A."/>
            <person name="Ivanova N."/>
            <person name="Mavrommatis K."/>
            <person name="Mikhailova N."/>
            <person name="Pitluck S."/>
            <person name="Bruce D."/>
            <person name="Goodwin L."/>
            <person name="Land M."/>
            <person name="Hauser L."/>
            <person name="Chang Y.-J."/>
            <person name="Jeffries C.D."/>
            <person name="Chen A."/>
            <person name="Palaniappan K."/>
            <person name="Chain P."/>
            <person name="Rohde M."/>
            <person name="Goeker M."/>
            <person name="Bristow J."/>
            <person name="Eisen J.A."/>
            <person name="Markowitz V."/>
            <person name="Hugenholtz P."/>
            <person name="Kyrpides N.C."/>
            <person name="Klenk H.-P."/>
            <person name="Brettin T."/>
        </authorList>
    </citation>
    <scope>NUCLEOTIDE SEQUENCE [LARGE SCALE GENOMIC DNA]</scope>
    <source>
        <strain evidence="5">DSM 17836 / JCM 10339 / NBRC 14399</strain>
    </source>
</reference>
<protein>
    <submittedName>
        <fullName evidence="4">CDP-alcohol phosphatidyltransferase</fullName>
    </submittedName>
</protein>
<evidence type="ECO:0000256" key="2">
    <source>
        <dbReference type="RuleBase" id="RU003750"/>
    </source>
</evidence>
<feature type="transmembrane region" description="Helical" evidence="3">
    <location>
        <begin position="211"/>
        <end position="229"/>
    </location>
</feature>
<name>D2PZ31_KRIFD</name>
<proteinExistence type="inferred from homology"/>
<reference evidence="5" key="1">
    <citation type="submission" date="2009-09" db="EMBL/GenBank/DDBJ databases">
        <title>The complete genome of Kribbella flavida DSM 17836.</title>
        <authorList>
            <consortium name="US DOE Joint Genome Institute (JGI-PGF)"/>
            <person name="Lucas S."/>
            <person name="Copeland A."/>
            <person name="Lapidus A."/>
            <person name="Glavina del Rio T."/>
            <person name="Dalin E."/>
            <person name="Tice H."/>
            <person name="Bruce D."/>
            <person name="Goodwin L."/>
            <person name="Pitluck S."/>
            <person name="Kyrpides N."/>
            <person name="Mavromatis K."/>
            <person name="Ivanova N."/>
            <person name="Saunders E."/>
            <person name="Brettin T."/>
            <person name="Detter J.C."/>
            <person name="Han C."/>
            <person name="Larimer F."/>
            <person name="Land M."/>
            <person name="Hauser L."/>
            <person name="Markowitz V."/>
            <person name="Cheng J.-F."/>
            <person name="Hugenholtz P."/>
            <person name="Woyke T."/>
            <person name="Wu D."/>
            <person name="Pukall R."/>
            <person name="Klenk H.-P."/>
            <person name="Eisen J.A."/>
        </authorList>
    </citation>
    <scope>NUCLEOTIDE SEQUENCE [LARGE SCALE GENOMIC DNA]</scope>
    <source>
        <strain evidence="5">DSM 17836 / JCM 10339 / NBRC 14399</strain>
    </source>
</reference>
<dbReference type="HOGENOM" id="CLU_090560_0_0_11"/>
<feature type="transmembrane region" description="Helical" evidence="3">
    <location>
        <begin position="144"/>
        <end position="163"/>
    </location>
</feature>
<dbReference type="EMBL" id="CP001736">
    <property type="protein sequence ID" value="ADB31825.1"/>
    <property type="molecule type" value="Genomic_DNA"/>
</dbReference>
<dbReference type="InterPro" id="IPR048254">
    <property type="entry name" value="CDP_ALCOHOL_P_TRANSF_CS"/>
</dbReference>
<keyword evidence="3" id="KW-0472">Membrane</keyword>
<dbReference type="AlphaFoldDB" id="D2PZ31"/>
<dbReference type="InterPro" id="IPR043130">
    <property type="entry name" value="CDP-OH_PTrfase_TM_dom"/>
</dbReference>
<keyword evidence="1 2" id="KW-0808">Transferase</keyword>
<dbReference type="Pfam" id="PF01066">
    <property type="entry name" value="CDP-OH_P_transf"/>
    <property type="match status" value="1"/>
</dbReference>
<dbReference type="InterPro" id="IPR000462">
    <property type="entry name" value="CDP-OH_P_trans"/>
</dbReference>
<dbReference type="eggNOG" id="COG0558">
    <property type="taxonomic scope" value="Bacteria"/>
</dbReference>
<comment type="similarity">
    <text evidence="2">Belongs to the CDP-alcohol phosphatidyltransferase class-I family.</text>
</comment>
<dbReference type="GO" id="GO:0016780">
    <property type="term" value="F:phosphotransferase activity, for other substituted phosphate groups"/>
    <property type="evidence" value="ECO:0007669"/>
    <property type="project" value="InterPro"/>
</dbReference>
<keyword evidence="3" id="KW-1133">Transmembrane helix</keyword>
<dbReference type="GO" id="GO:0008654">
    <property type="term" value="P:phospholipid biosynthetic process"/>
    <property type="evidence" value="ECO:0007669"/>
    <property type="project" value="InterPro"/>
</dbReference>
<dbReference type="KEGG" id="kfl:Kfla_2760"/>
<dbReference type="Proteomes" id="UP000007967">
    <property type="component" value="Chromosome"/>
</dbReference>
<dbReference type="RefSeq" id="WP_012920381.1">
    <property type="nucleotide sequence ID" value="NC_013729.1"/>
</dbReference>
<evidence type="ECO:0000256" key="3">
    <source>
        <dbReference type="SAM" id="Phobius"/>
    </source>
</evidence>
<dbReference type="Gene3D" id="1.20.120.1760">
    <property type="match status" value="1"/>
</dbReference>
<organism evidence="4 5">
    <name type="scientific">Kribbella flavida (strain DSM 17836 / JCM 10339 / NBRC 14399)</name>
    <dbReference type="NCBI Taxonomy" id="479435"/>
    <lineage>
        <taxon>Bacteria</taxon>
        <taxon>Bacillati</taxon>
        <taxon>Actinomycetota</taxon>
        <taxon>Actinomycetes</taxon>
        <taxon>Propionibacteriales</taxon>
        <taxon>Kribbellaceae</taxon>
        <taxon>Kribbella</taxon>
    </lineage>
</organism>
<evidence type="ECO:0000313" key="5">
    <source>
        <dbReference type="Proteomes" id="UP000007967"/>
    </source>
</evidence>